<protein>
    <recommendedName>
        <fullName evidence="5 6">Large ribosomal subunit protein uL10</fullName>
    </recommendedName>
</protein>
<comment type="subunit">
    <text evidence="6">Part of the ribosomal stalk of the 50S ribosomal subunit. The N-terminus interacts with L11 and the large rRNA to form the base of the stalk. The C-terminus forms an elongated spine to which L12 dimers bind in a sequential fashion forming a multimeric L10(L12)X complex.</text>
</comment>
<dbReference type="InterPro" id="IPR022973">
    <property type="entry name" value="Ribosomal_uL10_bac"/>
</dbReference>
<evidence type="ECO:0000256" key="1">
    <source>
        <dbReference type="ARBA" id="ARBA00002633"/>
    </source>
</evidence>
<dbReference type="GO" id="GO:0005840">
    <property type="term" value="C:ribosome"/>
    <property type="evidence" value="ECO:0007669"/>
    <property type="project" value="UniProtKB-KW"/>
</dbReference>
<keyword evidence="6" id="KW-0694">RNA-binding</keyword>
<keyword evidence="6" id="KW-0699">rRNA-binding</keyword>
<gene>
    <name evidence="6 7" type="primary">rplJ</name>
    <name evidence="7" type="ORF">PRHACTZTBTEA_113</name>
</gene>
<dbReference type="Pfam" id="PF00466">
    <property type="entry name" value="Ribosomal_L10"/>
    <property type="match status" value="1"/>
</dbReference>
<keyword evidence="3 6" id="KW-0689">Ribosomal protein</keyword>
<dbReference type="HAMAP" id="MF_00362">
    <property type="entry name" value="Ribosomal_uL10"/>
    <property type="match status" value="1"/>
</dbReference>
<dbReference type="InterPro" id="IPR001790">
    <property type="entry name" value="Ribosomal_uL10"/>
</dbReference>
<accession>A0ABM9NNK5</accession>
<dbReference type="Proteomes" id="UP001497533">
    <property type="component" value="Chromosome"/>
</dbReference>
<dbReference type="Gene3D" id="3.30.70.1730">
    <property type="match status" value="1"/>
</dbReference>
<evidence type="ECO:0000256" key="6">
    <source>
        <dbReference type="HAMAP-Rule" id="MF_00362"/>
    </source>
</evidence>
<evidence type="ECO:0000256" key="5">
    <source>
        <dbReference type="ARBA" id="ARBA00035202"/>
    </source>
</evidence>
<name>A0ABM9NNK5_9GAMM</name>
<organism evidence="7 8">
    <name type="scientific">Candidatus Providencia siddallii</name>
    <dbReference type="NCBI Taxonomy" id="1715285"/>
    <lineage>
        <taxon>Bacteria</taxon>
        <taxon>Pseudomonadati</taxon>
        <taxon>Pseudomonadota</taxon>
        <taxon>Gammaproteobacteria</taxon>
        <taxon>Enterobacterales</taxon>
        <taxon>Morganellaceae</taxon>
        <taxon>Providencia</taxon>
    </lineage>
</organism>
<keyword evidence="4 6" id="KW-0687">Ribonucleoprotein</keyword>
<dbReference type="SUPFAM" id="SSF160369">
    <property type="entry name" value="Ribosomal protein L10-like"/>
    <property type="match status" value="1"/>
</dbReference>
<sequence length="163" mass="18392">MPLNLQDKKNIIDKLNKIAKKAMSAVIADPRGISSVKLTELRKIGRKTNVYIRVVRNTLIRIAIKKTNYEILDKFFTGPTLIAFSNKHPNAAARVCKEFEKIDPLFKIKVAAFEKKIIKAEDIETLASIPTFEESITILILTIKEAAFGKIIRTIVALQKTKN</sequence>
<dbReference type="EMBL" id="OZ034688">
    <property type="protein sequence ID" value="CAL1329045.1"/>
    <property type="molecule type" value="Genomic_DNA"/>
</dbReference>
<dbReference type="CDD" id="cd05797">
    <property type="entry name" value="Ribosomal_L10"/>
    <property type="match status" value="1"/>
</dbReference>
<evidence type="ECO:0000256" key="4">
    <source>
        <dbReference type="ARBA" id="ARBA00023274"/>
    </source>
</evidence>
<comment type="similarity">
    <text evidence="2 6">Belongs to the universal ribosomal protein uL10 family.</text>
</comment>
<dbReference type="PANTHER" id="PTHR11560">
    <property type="entry name" value="39S RIBOSOMAL PROTEIN L10, MITOCHONDRIAL"/>
    <property type="match status" value="1"/>
</dbReference>
<dbReference type="InterPro" id="IPR043141">
    <property type="entry name" value="Ribosomal_uL10-like_sf"/>
</dbReference>
<keyword evidence="8" id="KW-1185">Reference proteome</keyword>
<comment type="function">
    <text evidence="1 6">Forms part of the ribosomal stalk, playing a central role in the interaction of the ribosome with GTP-bound translation factors.</text>
</comment>
<dbReference type="NCBIfam" id="NF000955">
    <property type="entry name" value="PRK00099.1-1"/>
    <property type="match status" value="1"/>
</dbReference>
<reference evidence="7" key="1">
    <citation type="submission" date="2024-04" db="EMBL/GenBank/DDBJ databases">
        <authorList>
            <person name="Manzano-Marin A."/>
            <person name="Manzano-Marin A."/>
            <person name="Alejandro Manzano Marin A."/>
        </authorList>
    </citation>
    <scope>NUCLEOTIDE SEQUENCE [LARGE SCALE GENOMIC DNA]</scope>
    <source>
        <strain evidence="7">TABTEA</strain>
    </source>
</reference>
<evidence type="ECO:0000313" key="8">
    <source>
        <dbReference type="Proteomes" id="UP001497533"/>
    </source>
</evidence>
<dbReference type="RefSeq" id="WP_341765102.1">
    <property type="nucleotide sequence ID" value="NZ_OZ034688.1"/>
</dbReference>
<proteinExistence type="inferred from homology"/>
<dbReference type="InterPro" id="IPR047865">
    <property type="entry name" value="Ribosomal_uL10_bac_type"/>
</dbReference>
<evidence type="ECO:0000256" key="2">
    <source>
        <dbReference type="ARBA" id="ARBA00008889"/>
    </source>
</evidence>
<evidence type="ECO:0000313" key="7">
    <source>
        <dbReference type="EMBL" id="CAL1329045.1"/>
    </source>
</evidence>
<evidence type="ECO:0000256" key="3">
    <source>
        <dbReference type="ARBA" id="ARBA00022980"/>
    </source>
</evidence>